<dbReference type="InParanoid" id="A0A6L2PL47"/>
<dbReference type="PANTHER" id="PTHR45960">
    <property type="entry name" value="GRB2-ASSOCIATED-BINDING PROTEIN"/>
    <property type="match status" value="1"/>
</dbReference>
<dbReference type="Pfam" id="PF00169">
    <property type="entry name" value="PH"/>
    <property type="match status" value="1"/>
</dbReference>
<gene>
    <name evidence="3" type="ORF">Cfor_03372</name>
</gene>
<sequence length="697" mass="76551">RWRRRWFVLRHSGELPGQYFLEYYTDRNCRKLKGKIDLDQCEQVDAGLRFENRKQKYQHMFDVKTPKRVYYLAAESEEDMNRWVEYVCHVCGLKAYKDDDGMSIVLGPVTESPPVSPTSTISGPYIPISECISGRSLSSPYGLEDFNNILRQGECAEFYDLPRKLHPPNLEIRHVSGTPPLQSPATDGESVFTDEEWSVSLHNPPSVNWETFPDGDSIRQTRPSDSSAEVDMGGGGDVGSWSVMKRFGKLTVVDSVTSVPRDGPIGVHGRQLSLPTNLQHQAVAPPRPPKPFHLLLEAPSHNYLNLENVSPQPRHNRNVRKPSVASLSSDTSKRTGVPGSPNDCVSASDGNEEPPSPVSPPQCNETVGVNDEMYDFPRSHQYANNTSSPSALDSADSKIQPVVRHCYTNAAPSKVNGEVFRYDFHHSDSPLPAPQEGAITLEEPASPRSDGSSSLASSSAAAAVYSNLPSPLATQGVQSGTDVIHSGTPPPPAVNRGLKPGRKLSDSASVVSNEPSPVSPAAHLMPGHLPPSVDRKLKPQLKHTEQEPLLLAAPPACRSGSENSRNFKKPRAAPSPTPPLSAPTTLRNGQRQRSEHNSSSDDDHRNSPDEPIYYYRQDNKFIPATRFQELQYLDLDLESCDAGSSAASTAQTLKSPERVQPTSTVYKTVDFVKTVAFNRTRQEVEEVRKQCTAAADL</sequence>
<feature type="non-terminal residue" evidence="3">
    <location>
        <position position="1"/>
    </location>
</feature>
<dbReference type="InterPro" id="IPR001849">
    <property type="entry name" value="PH_domain"/>
</dbReference>
<dbReference type="GO" id="GO:0035591">
    <property type="term" value="F:signaling adaptor activity"/>
    <property type="evidence" value="ECO:0007669"/>
    <property type="project" value="TreeGrafter"/>
</dbReference>
<evidence type="ECO:0000256" key="1">
    <source>
        <dbReference type="SAM" id="MobiDB-lite"/>
    </source>
</evidence>
<dbReference type="SUPFAM" id="SSF50729">
    <property type="entry name" value="PH domain-like"/>
    <property type="match status" value="1"/>
</dbReference>
<accession>A0A6L2PL47</accession>
<dbReference type="EMBL" id="BLKM01000352">
    <property type="protein sequence ID" value="GFG32190.1"/>
    <property type="molecule type" value="Genomic_DNA"/>
</dbReference>
<proteinExistence type="predicted"/>
<keyword evidence="4" id="KW-1185">Reference proteome</keyword>
<dbReference type="PROSITE" id="PS50003">
    <property type="entry name" value="PH_DOMAIN"/>
    <property type="match status" value="1"/>
</dbReference>
<dbReference type="OrthoDB" id="67516at2759"/>
<dbReference type="PANTHER" id="PTHR45960:SF2">
    <property type="entry name" value="PROTEIN DAUGHTER OF SEVENLESS"/>
    <property type="match status" value="1"/>
</dbReference>
<feature type="region of interest" description="Disordered" evidence="1">
    <location>
        <begin position="203"/>
        <end position="234"/>
    </location>
</feature>
<evidence type="ECO:0000313" key="4">
    <source>
        <dbReference type="Proteomes" id="UP000502823"/>
    </source>
</evidence>
<feature type="compositionally biased region" description="Basic and acidic residues" evidence="1">
    <location>
        <begin position="592"/>
        <end position="608"/>
    </location>
</feature>
<feature type="compositionally biased region" description="Basic and acidic residues" evidence="1">
    <location>
        <begin position="533"/>
        <end position="546"/>
    </location>
</feature>
<dbReference type="Gene3D" id="2.30.29.30">
    <property type="entry name" value="Pleckstrin-homology domain (PH domain)/Phosphotyrosine-binding domain (PTB)"/>
    <property type="match status" value="1"/>
</dbReference>
<evidence type="ECO:0000259" key="2">
    <source>
        <dbReference type="PROSITE" id="PS50003"/>
    </source>
</evidence>
<protein>
    <recommendedName>
        <fullName evidence="2">PH domain-containing protein</fullName>
    </recommendedName>
</protein>
<feature type="region of interest" description="Disordered" evidence="1">
    <location>
        <begin position="473"/>
        <end position="611"/>
    </location>
</feature>
<organism evidence="3 4">
    <name type="scientific">Coptotermes formosanus</name>
    <name type="common">Formosan subterranean termite</name>
    <dbReference type="NCBI Taxonomy" id="36987"/>
    <lineage>
        <taxon>Eukaryota</taxon>
        <taxon>Metazoa</taxon>
        <taxon>Ecdysozoa</taxon>
        <taxon>Arthropoda</taxon>
        <taxon>Hexapoda</taxon>
        <taxon>Insecta</taxon>
        <taxon>Pterygota</taxon>
        <taxon>Neoptera</taxon>
        <taxon>Polyneoptera</taxon>
        <taxon>Dictyoptera</taxon>
        <taxon>Blattodea</taxon>
        <taxon>Blattoidea</taxon>
        <taxon>Termitoidae</taxon>
        <taxon>Rhinotermitidae</taxon>
        <taxon>Coptotermes</taxon>
    </lineage>
</organism>
<feature type="domain" description="PH" evidence="2">
    <location>
        <begin position="1"/>
        <end position="92"/>
    </location>
</feature>
<reference evidence="4" key="1">
    <citation type="submission" date="2020-01" db="EMBL/GenBank/DDBJ databases">
        <title>Draft genome sequence of the Termite Coptotermes fromosanus.</title>
        <authorList>
            <person name="Itakura S."/>
            <person name="Yosikawa Y."/>
            <person name="Umezawa K."/>
        </authorList>
    </citation>
    <scope>NUCLEOTIDE SEQUENCE [LARGE SCALE GENOMIC DNA]</scope>
</reference>
<feature type="compositionally biased region" description="Polar residues" evidence="1">
    <location>
        <begin position="218"/>
        <end position="227"/>
    </location>
</feature>
<dbReference type="InterPro" id="IPR046355">
    <property type="entry name" value="Gab1-4-like"/>
</dbReference>
<dbReference type="GO" id="GO:0005737">
    <property type="term" value="C:cytoplasm"/>
    <property type="evidence" value="ECO:0007669"/>
    <property type="project" value="TreeGrafter"/>
</dbReference>
<dbReference type="AlphaFoldDB" id="A0A6L2PL47"/>
<feature type="compositionally biased region" description="Low complexity" evidence="1">
    <location>
        <begin position="507"/>
        <end position="522"/>
    </location>
</feature>
<dbReference type="FunCoup" id="A0A6L2PL47">
    <property type="interactions" value="223"/>
</dbReference>
<comment type="caution">
    <text evidence="3">The sequence shown here is derived from an EMBL/GenBank/DDBJ whole genome shotgun (WGS) entry which is preliminary data.</text>
</comment>
<dbReference type="GO" id="GO:0007165">
    <property type="term" value="P:signal transduction"/>
    <property type="evidence" value="ECO:0007669"/>
    <property type="project" value="TreeGrafter"/>
</dbReference>
<evidence type="ECO:0000313" key="3">
    <source>
        <dbReference type="EMBL" id="GFG32190.1"/>
    </source>
</evidence>
<dbReference type="SMART" id="SM00233">
    <property type="entry name" value="PH"/>
    <property type="match status" value="1"/>
</dbReference>
<name>A0A6L2PL47_COPFO</name>
<dbReference type="Proteomes" id="UP000502823">
    <property type="component" value="Unassembled WGS sequence"/>
</dbReference>
<feature type="region of interest" description="Disordered" evidence="1">
    <location>
        <begin position="305"/>
        <end position="369"/>
    </location>
</feature>
<dbReference type="InterPro" id="IPR011993">
    <property type="entry name" value="PH-like_dom_sf"/>
</dbReference>